<dbReference type="eggNOG" id="KOG0074">
    <property type="taxonomic scope" value="Eukaryota"/>
</dbReference>
<dbReference type="EMBL" id="GL377582">
    <property type="protein sequence ID" value="EFJ27233.1"/>
    <property type="molecule type" value="Genomic_DNA"/>
</dbReference>
<feature type="binding site" evidence="4">
    <location>
        <position position="71"/>
    </location>
    <ligand>
        <name>GTP</name>
        <dbReference type="ChEBI" id="CHEBI:37565"/>
    </ligand>
</feature>
<evidence type="ECO:0000256" key="4">
    <source>
        <dbReference type="PIRSR" id="PIRSR606689-1"/>
    </source>
</evidence>
<dbReference type="FunFam" id="3.40.50.300:FF:001166">
    <property type="entry name" value="ADP-ribosylation factor D"/>
    <property type="match status" value="1"/>
</dbReference>
<evidence type="ECO:0000256" key="2">
    <source>
        <dbReference type="ARBA" id="ARBA00022741"/>
    </source>
</evidence>
<feature type="binding site" evidence="4">
    <location>
        <begin position="127"/>
        <end position="130"/>
    </location>
    <ligand>
        <name>GTP</name>
        <dbReference type="ChEBI" id="CHEBI:37565"/>
    </ligand>
</feature>
<dbReference type="OMA" id="EGMEWVC"/>
<dbReference type="GO" id="GO:0005525">
    <property type="term" value="F:GTP binding"/>
    <property type="evidence" value="ECO:0000318"/>
    <property type="project" value="GO_Central"/>
</dbReference>
<dbReference type="Gramene" id="EFJ27233">
    <property type="protein sequence ID" value="EFJ27233"/>
    <property type="gene ID" value="SELMODRAFT_449874"/>
</dbReference>
<evidence type="ECO:0000313" key="7">
    <source>
        <dbReference type="EMBL" id="EFJ27233.1"/>
    </source>
</evidence>
<dbReference type="Gene3D" id="3.40.50.300">
    <property type="entry name" value="P-loop containing nucleotide triphosphate hydrolases"/>
    <property type="match status" value="1"/>
</dbReference>
<keyword evidence="5" id="KW-0479">Metal-binding</keyword>
<organism evidence="8">
    <name type="scientific">Selaginella moellendorffii</name>
    <name type="common">Spikemoss</name>
    <dbReference type="NCBI Taxonomy" id="88036"/>
    <lineage>
        <taxon>Eukaryota</taxon>
        <taxon>Viridiplantae</taxon>
        <taxon>Streptophyta</taxon>
        <taxon>Embryophyta</taxon>
        <taxon>Tracheophyta</taxon>
        <taxon>Lycopodiopsida</taxon>
        <taxon>Selaginellales</taxon>
        <taxon>Selaginellaceae</taxon>
        <taxon>Selaginella</taxon>
    </lineage>
</organism>
<dbReference type="SUPFAM" id="SSF52540">
    <property type="entry name" value="P-loop containing nucleoside triphosphate hydrolases"/>
    <property type="match status" value="1"/>
</dbReference>
<dbReference type="InterPro" id="IPR044612">
    <property type="entry name" value="ARL2/3"/>
</dbReference>
<accession>D8RKG3</accession>
<keyword evidence="5" id="KW-0460">Magnesium</keyword>
<evidence type="ECO:0000313" key="8">
    <source>
        <dbReference type="Proteomes" id="UP000001514"/>
    </source>
</evidence>
<keyword evidence="2 4" id="KW-0547">Nucleotide-binding</keyword>
<dbReference type="PRINTS" id="PR00328">
    <property type="entry name" value="SAR1GTPBP"/>
</dbReference>
<feature type="binding site" evidence="5">
    <location>
        <position position="32"/>
    </location>
    <ligand>
        <name>Mg(2+)</name>
        <dbReference type="ChEBI" id="CHEBI:18420"/>
    </ligand>
</feature>
<keyword evidence="3 4" id="KW-0342">GTP-binding</keyword>
<evidence type="ECO:0000256" key="3">
    <source>
        <dbReference type="ARBA" id="ARBA00023134"/>
    </source>
</evidence>
<dbReference type="Proteomes" id="UP000001514">
    <property type="component" value="Unassembled WGS sequence"/>
</dbReference>
<dbReference type="HOGENOM" id="CLU_040729_12_0_1"/>
<dbReference type="InParanoid" id="D8RKG3"/>
<dbReference type="AlphaFoldDB" id="D8RKG3"/>
<evidence type="ECO:0000256" key="6">
    <source>
        <dbReference type="RuleBase" id="RU003925"/>
    </source>
</evidence>
<comment type="similarity">
    <text evidence="1 6">Belongs to the small GTPase superfamily. Arf family.</text>
</comment>
<dbReference type="SMART" id="SM00177">
    <property type="entry name" value="ARF"/>
    <property type="match status" value="1"/>
</dbReference>
<feature type="binding site" evidence="4">
    <location>
        <begin position="25"/>
        <end position="32"/>
    </location>
    <ligand>
        <name>GTP</name>
        <dbReference type="ChEBI" id="CHEBI:37565"/>
    </ligand>
</feature>
<gene>
    <name evidence="7" type="primary">ARL3-1</name>
    <name evidence="7" type="ORF">SELMODRAFT_449874</name>
</gene>
<dbReference type="GO" id="GO:0060271">
    <property type="term" value="P:cilium assembly"/>
    <property type="evidence" value="ECO:0000318"/>
    <property type="project" value="GO_Central"/>
</dbReference>
<dbReference type="Pfam" id="PF00025">
    <property type="entry name" value="Arf"/>
    <property type="match status" value="1"/>
</dbReference>
<dbReference type="GO" id="GO:0005737">
    <property type="term" value="C:cytoplasm"/>
    <property type="evidence" value="ECO:0000318"/>
    <property type="project" value="GO_Central"/>
</dbReference>
<reference evidence="7 8" key="1">
    <citation type="journal article" date="2011" name="Science">
        <title>The Selaginella genome identifies genetic changes associated with the evolution of vascular plants.</title>
        <authorList>
            <person name="Banks J.A."/>
            <person name="Nishiyama T."/>
            <person name="Hasebe M."/>
            <person name="Bowman J.L."/>
            <person name="Gribskov M."/>
            <person name="dePamphilis C."/>
            <person name="Albert V.A."/>
            <person name="Aono N."/>
            <person name="Aoyama T."/>
            <person name="Ambrose B.A."/>
            <person name="Ashton N.W."/>
            <person name="Axtell M.J."/>
            <person name="Barker E."/>
            <person name="Barker M.S."/>
            <person name="Bennetzen J.L."/>
            <person name="Bonawitz N.D."/>
            <person name="Chapple C."/>
            <person name="Cheng C."/>
            <person name="Correa L.G."/>
            <person name="Dacre M."/>
            <person name="DeBarry J."/>
            <person name="Dreyer I."/>
            <person name="Elias M."/>
            <person name="Engstrom E.M."/>
            <person name="Estelle M."/>
            <person name="Feng L."/>
            <person name="Finet C."/>
            <person name="Floyd S.K."/>
            <person name="Frommer W.B."/>
            <person name="Fujita T."/>
            <person name="Gramzow L."/>
            <person name="Gutensohn M."/>
            <person name="Harholt J."/>
            <person name="Hattori M."/>
            <person name="Heyl A."/>
            <person name="Hirai T."/>
            <person name="Hiwatashi Y."/>
            <person name="Ishikawa M."/>
            <person name="Iwata M."/>
            <person name="Karol K.G."/>
            <person name="Koehler B."/>
            <person name="Kolukisaoglu U."/>
            <person name="Kubo M."/>
            <person name="Kurata T."/>
            <person name="Lalonde S."/>
            <person name="Li K."/>
            <person name="Li Y."/>
            <person name="Litt A."/>
            <person name="Lyons E."/>
            <person name="Manning G."/>
            <person name="Maruyama T."/>
            <person name="Michael T.P."/>
            <person name="Mikami K."/>
            <person name="Miyazaki S."/>
            <person name="Morinaga S."/>
            <person name="Murata T."/>
            <person name="Mueller-Roeber B."/>
            <person name="Nelson D.R."/>
            <person name="Obara M."/>
            <person name="Oguri Y."/>
            <person name="Olmstead R.G."/>
            <person name="Onodera N."/>
            <person name="Petersen B.L."/>
            <person name="Pils B."/>
            <person name="Prigge M."/>
            <person name="Rensing S.A."/>
            <person name="Riano-Pachon D.M."/>
            <person name="Roberts A.W."/>
            <person name="Sato Y."/>
            <person name="Scheller H.V."/>
            <person name="Schulz B."/>
            <person name="Schulz C."/>
            <person name="Shakirov E.V."/>
            <person name="Shibagaki N."/>
            <person name="Shinohara N."/>
            <person name="Shippen D.E."/>
            <person name="Soerensen I."/>
            <person name="Sotooka R."/>
            <person name="Sugimoto N."/>
            <person name="Sugita M."/>
            <person name="Sumikawa N."/>
            <person name="Tanurdzic M."/>
            <person name="Theissen G."/>
            <person name="Ulvskov P."/>
            <person name="Wakazuki S."/>
            <person name="Weng J.K."/>
            <person name="Willats W.W."/>
            <person name="Wipf D."/>
            <person name="Wolf P.G."/>
            <person name="Yang L."/>
            <person name="Zimmer A.D."/>
            <person name="Zhu Q."/>
            <person name="Mitros T."/>
            <person name="Hellsten U."/>
            <person name="Loque D."/>
            <person name="Otillar R."/>
            <person name="Salamov A."/>
            <person name="Schmutz J."/>
            <person name="Shapiro H."/>
            <person name="Lindquist E."/>
            <person name="Lucas S."/>
            <person name="Rokhsar D."/>
            <person name="Grigoriev I.V."/>
        </authorList>
    </citation>
    <scope>NUCLEOTIDE SEQUENCE [LARGE SCALE GENOMIC DNA]</scope>
</reference>
<evidence type="ECO:0000256" key="5">
    <source>
        <dbReference type="PIRSR" id="PIRSR606689-2"/>
    </source>
</evidence>
<dbReference type="GO" id="GO:0046872">
    <property type="term" value="F:metal ion binding"/>
    <property type="evidence" value="ECO:0007669"/>
    <property type="project" value="UniProtKB-KW"/>
</dbReference>
<dbReference type="GO" id="GO:0003924">
    <property type="term" value="F:GTPase activity"/>
    <property type="evidence" value="ECO:0007669"/>
    <property type="project" value="InterPro"/>
</dbReference>
<dbReference type="KEGG" id="smo:SELMODRAFT_449874"/>
<sequence>MGLVSLLKRIFKQKACSEARILVLGLDNAGKTTILRKLTNESIYDVVPTQGFNINSLLRGKFKLNVWDVGGELASRSYWRNYCDQIDGLVYVIDCEDRERLEESGEELINFLDDVKDRKFPVLVFANKQDSELAIAEDEITDALNLHYIRHHAWQVHGCSALTGGGLREGMNWLMEQLQNGT</sequence>
<dbReference type="PANTHER" id="PTHR45697">
    <property type="entry name" value="ADP-RIBOSYLATION FACTOR-LIKE PROTEIN 2-RELATED"/>
    <property type="match status" value="1"/>
</dbReference>
<dbReference type="InterPro" id="IPR027417">
    <property type="entry name" value="P-loop_NTPase"/>
</dbReference>
<evidence type="ECO:0000256" key="1">
    <source>
        <dbReference type="ARBA" id="ARBA00010290"/>
    </source>
</evidence>
<name>D8RKG3_SELML</name>
<dbReference type="InterPro" id="IPR005225">
    <property type="entry name" value="Small_GTP-bd"/>
</dbReference>
<dbReference type="InterPro" id="IPR006689">
    <property type="entry name" value="Small_GTPase_ARF/SAR"/>
</dbReference>
<dbReference type="PROSITE" id="PS51417">
    <property type="entry name" value="ARF"/>
    <property type="match status" value="1"/>
</dbReference>
<dbReference type="NCBIfam" id="TIGR00231">
    <property type="entry name" value="small_GTP"/>
    <property type="match status" value="1"/>
</dbReference>
<feature type="binding site" evidence="5">
    <location>
        <position position="49"/>
    </location>
    <ligand>
        <name>Mg(2+)</name>
        <dbReference type="ChEBI" id="CHEBI:18420"/>
    </ligand>
</feature>
<dbReference type="GO" id="GO:0015630">
    <property type="term" value="C:microtubule cytoskeleton"/>
    <property type="evidence" value="ECO:0000318"/>
    <property type="project" value="GO_Central"/>
</dbReference>
<dbReference type="STRING" id="88036.D8RKG3"/>
<protein>
    <submittedName>
        <fullName evidence="7">ARF-like GTPase</fullName>
    </submittedName>
</protein>
<proteinExistence type="inferred from homology"/>
<keyword evidence="8" id="KW-1185">Reference proteome</keyword>
<dbReference type="SMART" id="SM00178">
    <property type="entry name" value="SAR"/>
    <property type="match status" value="1"/>
</dbReference>